<protein>
    <submittedName>
        <fullName evidence="1">Uncharacterized protein</fullName>
    </submittedName>
</protein>
<dbReference type="PROSITE" id="PS51257">
    <property type="entry name" value="PROKAR_LIPOPROTEIN"/>
    <property type="match status" value="1"/>
</dbReference>
<name>A0A0E9WQZ4_ANGAN</name>
<reference evidence="1" key="2">
    <citation type="journal article" date="2015" name="Fish Shellfish Immunol.">
        <title>Early steps in the European eel (Anguilla anguilla)-Vibrio vulnificus interaction in the gills: Role of the RtxA13 toxin.</title>
        <authorList>
            <person name="Callol A."/>
            <person name="Pajuelo D."/>
            <person name="Ebbesson L."/>
            <person name="Teles M."/>
            <person name="MacKenzie S."/>
            <person name="Amaro C."/>
        </authorList>
    </citation>
    <scope>NUCLEOTIDE SEQUENCE</scope>
</reference>
<reference evidence="1" key="1">
    <citation type="submission" date="2014-11" db="EMBL/GenBank/DDBJ databases">
        <authorList>
            <person name="Amaro Gonzalez C."/>
        </authorList>
    </citation>
    <scope>NUCLEOTIDE SEQUENCE</scope>
</reference>
<dbReference type="EMBL" id="GBXM01016704">
    <property type="protein sequence ID" value="JAH91873.1"/>
    <property type="molecule type" value="Transcribed_RNA"/>
</dbReference>
<sequence>MALKKKGFKLFKLLLFFSYDMITAHVGSIGCCPWSG</sequence>
<dbReference type="AlphaFoldDB" id="A0A0E9WQZ4"/>
<proteinExistence type="predicted"/>
<accession>A0A0E9WQZ4</accession>
<organism evidence="1">
    <name type="scientific">Anguilla anguilla</name>
    <name type="common">European freshwater eel</name>
    <name type="synonym">Muraena anguilla</name>
    <dbReference type="NCBI Taxonomy" id="7936"/>
    <lineage>
        <taxon>Eukaryota</taxon>
        <taxon>Metazoa</taxon>
        <taxon>Chordata</taxon>
        <taxon>Craniata</taxon>
        <taxon>Vertebrata</taxon>
        <taxon>Euteleostomi</taxon>
        <taxon>Actinopterygii</taxon>
        <taxon>Neopterygii</taxon>
        <taxon>Teleostei</taxon>
        <taxon>Anguilliformes</taxon>
        <taxon>Anguillidae</taxon>
        <taxon>Anguilla</taxon>
    </lineage>
</organism>
<evidence type="ECO:0000313" key="1">
    <source>
        <dbReference type="EMBL" id="JAH91873.1"/>
    </source>
</evidence>